<evidence type="ECO:0000256" key="3">
    <source>
        <dbReference type="ARBA" id="ARBA00023163"/>
    </source>
</evidence>
<dbReference type="CDD" id="cd03136">
    <property type="entry name" value="GATase1_AraC_ArgR_like"/>
    <property type="match status" value="1"/>
</dbReference>
<evidence type="ECO:0000259" key="4">
    <source>
        <dbReference type="PROSITE" id="PS01124"/>
    </source>
</evidence>
<feature type="domain" description="HTH araC/xylS-type" evidence="4">
    <location>
        <begin position="246"/>
        <end position="344"/>
    </location>
</feature>
<evidence type="ECO:0000313" key="5">
    <source>
        <dbReference type="EMBL" id="MDT9600208.1"/>
    </source>
</evidence>
<protein>
    <submittedName>
        <fullName evidence="5">GlxA family transcriptional regulator</fullName>
    </submittedName>
</protein>
<dbReference type="SUPFAM" id="SSF52317">
    <property type="entry name" value="Class I glutamine amidotransferase-like"/>
    <property type="match status" value="1"/>
</dbReference>
<dbReference type="RefSeq" id="WP_315727306.1">
    <property type="nucleotide sequence ID" value="NZ_JAVUPU010000007.1"/>
</dbReference>
<dbReference type="Pfam" id="PF01965">
    <property type="entry name" value="DJ-1_PfpI"/>
    <property type="match status" value="1"/>
</dbReference>
<dbReference type="SUPFAM" id="SSF46689">
    <property type="entry name" value="Homeodomain-like"/>
    <property type="match status" value="1"/>
</dbReference>
<name>A0ABU3QB25_9SPHN</name>
<dbReference type="Gene3D" id="1.10.10.60">
    <property type="entry name" value="Homeodomain-like"/>
    <property type="match status" value="1"/>
</dbReference>
<dbReference type="InterPro" id="IPR018060">
    <property type="entry name" value="HTH_AraC"/>
</dbReference>
<dbReference type="InterPro" id="IPR029062">
    <property type="entry name" value="Class_I_gatase-like"/>
</dbReference>
<dbReference type="PRINTS" id="PR00032">
    <property type="entry name" value="HTHARAC"/>
</dbReference>
<dbReference type="PANTHER" id="PTHR43130:SF3">
    <property type="entry name" value="HTH-TYPE TRANSCRIPTIONAL REGULATOR RV1931C"/>
    <property type="match status" value="1"/>
</dbReference>
<dbReference type="SMART" id="SM00342">
    <property type="entry name" value="HTH_ARAC"/>
    <property type="match status" value="1"/>
</dbReference>
<dbReference type="InterPro" id="IPR002818">
    <property type="entry name" value="DJ-1/PfpI"/>
</dbReference>
<keyword evidence="3" id="KW-0804">Transcription</keyword>
<dbReference type="Proteomes" id="UP001259572">
    <property type="component" value="Unassembled WGS sequence"/>
</dbReference>
<keyword evidence="2" id="KW-0238">DNA-binding</keyword>
<keyword evidence="6" id="KW-1185">Reference proteome</keyword>
<dbReference type="InterPro" id="IPR052158">
    <property type="entry name" value="INH-QAR"/>
</dbReference>
<accession>A0ABU3QB25</accession>
<dbReference type="Gene3D" id="3.40.50.880">
    <property type="match status" value="1"/>
</dbReference>
<sequence>MISGEGKSDSLSRSKIDADGRPRLAGVQLRVGFLLMPDFTLMALTGFIEALRLAGDELDHSRNLYCSWEVMAPRPKAIRSSSGLSVLPTSGLKPPESFDYIVVIGGRLESHDRTDPSIIDYLRAAADAGIPLVGACTGSFLLARAGLMDNHRCCVHQFHLSDFQSEFPDIETEPDHLFLVDRRRITSAGGASSIDLAMHLIQRHCGRARALKVACQLVFEEARAGNHPQARTAVDWSANVRNPIIRRALLVMQQNIGTTIPIPTIASTVGVNAKQLERLFLAQLNASPIKIYRQIRLERALWLIEHSVKSMSEIAYECGFSDASHFSRTCREVFGTSPKEIRETRLNRADNPTCSITGMLPDLLPA</sequence>
<comment type="caution">
    <text evidence="5">The sequence shown here is derived from an EMBL/GenBank/DDBJ whole genome shotgun (WGS) entry which is preliminary data.</text>
</comment>
<dbReference type="Pfam" id="PF12833">
    <property type="entry name" value="HTH_18"/>
    <property type="match status" value="1"/>
</dbReference>
<dbReference type="PROSITE" id="PS01124">
    <property type="entry name" value="HTH_ARAC_FAMILY_2"/>
    <property type="match status" value="1"/>
</dbReference>
<keyword evidence="1" id="KW-0805">Transcription regulation</keyword>
<evidence type="ECO:0000313" key="6">
    <source>
        <dbReference type="Proteomes" id="UP001259572"/>
    </source>
</evidence>
<reference evidence="5 6" key="1">
    <citation type="submission" date="2023-05" db="EMBL/GenBank/DDBJ databases">
        <authorList>
            <person name="Guo Y."/>
        </authorList>
    </citation>
    <scope>NUCLEOTIDE SEQUENCE [LARGE SCALE GENOMIC DNA]</scope>
    <source>
        <strain evidence="5 6">GR2756</strain>
    </source>
</reference>
<dbReference type="InterPro" id="IPR020449">
    <property type="entry name" value="Tscrpt_reg_AraC-type_HTH"/>
</dbReference>
<evidence type="ECO:0000256" key="1">
    <source>
        <dbReference type="ARBA" id="ARBA00023015"/>
    </source>
</evidence>
<organism evidence="5 6">
    <name type="scientific">Sphingosinicella rhizophila</name>
    <dbReference type="NCBI Taxonomy" id="3050082"/>
    <lineage>
        <taxon>Bacteria</taxon>
        <taxon>Pseudomonadati</taxon>
        <taxon>Pseudomonadota</taxon>
        <taxon>Alphaproteobacteria</taxon>
        <taxon>Sphingomonadales</taxon>
        <taxon>Sphingosinicellaceae</taxon>
        <taxon>Sphingosinicella</taxon>
    </lineage>
</organism>
<gene>
    <name evidence="5" type="ORF">RQX22_14700</name>
</gene>
<evidence type="ECO:0000256" key="2">
    <source>
        <dbReference type="ARBA" id="ARBA00023125"/>
    </source>
</evidence>
<dbReference type="InterPro" id="IPR009057">
    <property type="entry name" value="Homeodomain-like_sf"/>
</dbReference>
<dbReference type="PANTHER" id="PTHR43130">
    <property type="entry name" value="ARAC-FAMILY TRANSCRIPTIONAL REGULATOR"/>
    <property type="match status" value="1"/>
</dbReference>
<proteinExistence type="predicted"/>
<dbReference type="EMBL" id="JAVUPU010000007">
    <property type="protein sequence ID" value="MDT9600208.1"/>
    <property type="molecule type" value="Genomic_DNA"/>
</dbReference>